<dbReference type="Pfam" id="PF00903">
    <property type="entry name" value="Glyoxalase"/>
    <property type="match status" value="1"/>
</dbReference>
<accession>A0A4V3WAT4</accession>
<name>A0A4V3WAT4_9RHOO</name>
<dbReference type="InterPro" id="IPR050383">
    <property type="entry name" value="GlyoxalaseI/FosfomycinResist"/>
</dbReference>
<dbReference type="SUPFAM" id="SSF54593">
    <property type="entry name" value="Glyoxalase/Bleomycin resistance protein/Dihydroxybiphenyl dioxygenase"/>
    <property type="match status" value="1"/>
</dbReference>
<gene>
    <name evidence="2" type="ORF">E6O51_13770</name>
</gene>
<dbReference type="InterPro" id="IPR037523">
    <property type="entry name" value="VOC_core"/>
</dbReference>
<dbReference type="Gene3D" id="3.10.180.10">
    <property type="entry name" value="2,3-Dihydroxybiphenyl 1,2-Dioxygenase, domain 1"/>
    <property type="match status" value="1"/>
</dbReference>
<dbReference type="PROSITE" id="PS51819">
    <property type="entry name" value="VOC"/>
    <property type="match status" value="1"/>
</dbReference>
<dbReference type="PANTHER" id="PTHR21366:SF14">
    <property type="entry name" value="GLYOXALASE DOMAIN-CONTAINING PROTEIN 5"/>
    <property type="match status" value="1"/>
</dbReference>
<protein>
    <submittedName>
        <fullName evidence="2">VOC family protein</fullName>
    </submittedName>
</protein>
<dbReference type="EMBL" id="SSOD01000010">
    <property type="protein sequence ID" value="THF60534.1"/>
    <property type="molecule type" value="Genomic_DNA"/>
</dbReference>
<organism evidence="2 3">
    <name type="scientific">Pseudothauera rhizosphaerae</name>
    <dbReference type="NCBI Taxonomy" id="2565932"/>
    <lineage>
        <taxon>Bacteria</taxon>
        <taxon>Pseudomonadati</taxon>
        <taxon>Pseudomonadota</taxon>
        <taxon>Betaproteobacteria</taxon>
        <taxon>Rhodocyclales</taxon>
        <taxon>Zoogloeaceae</taxon>
        <taxon>Pseudothauera</taxon>
    </lineage>
</organism>
<evidence type="ECO:0000313" key="2">
    <source>
        <dbReference type="EMBL" id="THF60534.1"/>
    </source>
</evidence>
<feature type="domain" description="VOC" evidence="1">
    <location>
        <begin position="5"/>
        <end position="125"/>
    </location>
</feature>
<evidence type="ECO:0000313" key="3">
    <source>
        <dbReference type="Proteomes" id="UP000307956"/>
    </source>
</evidence>
<dbReference type="InterPro" id="IPR029068">
    <property type="entry name" value="Glyas_Bleomycin-R_OHBP_Dase"/>
</dbReference>
<comment type="caution">
    <text evidence="2">The sequence shown here is derived from an EMBL/GenBank/DDBJ whole genome shotgun (WGS) entry which is preliminary data.</text>
</comment>
<proteinExistence type="predicted"/>
<dbReference type="OrthoDB" id="9812656at2"/>
<dbReference type="Proteomes" id="UP000307956">
    <property type="component" value="Unassembled WGS sequence"/>
</dbReference>
<dbReference type="PANTHER" id="PTHR21366">
    <property type="entry name" value="GLYOXALASE FAMILY PROTEIN"/>
    <property type="match status" value="1"/>
</dbReference>
<sequence>MKIDSLDHLVLTVENLDASIAFYTQVLGMEAITFGEGRRALVFGRQKINLHPASAPIRPHARRPLAGSADLCFLTSTPLEEVAAQLEACGVAVEEGPVPRTGATGPIRSVYCRDPDGNLVEIANPARMA</sequence>
<dbReference type="RefSeq" id="WP_136385568.1">
    <property type="nucleotide sequence ID" value="NZ_SSOD01000010.1"/>
</dbReference>
<dbReference type="CDD" id="cd07253">
    <property type="entry name" value="GLOD5"/>
    <property type="match status" value="1"/>
</dbReference>
<keyword evidence="3" id="KW-1185">Reference proteome</keyword>
<dbReference type="InterPro" id="IPR004360">
    <property type="entry name" value="Glyas_Fos-R_dOase_dom"/>
</dbReference>
<dbReference type="AlphaFoldDB" id="A0A4V3WAT4"/>
<reference evidence="2 3" key="1">
    <citation type="submission" date="2019-04" db="EMBL/GenBank/DDBJ databases">
        <title>Azoarcus rhizosphaerae sp. nov. isolated from rhizosphere of Ficus religiosa.</title>
        <authorList>
            <person name="Lin S.-Y."/>
            <person name="Hameed A."/>
            <person name="Hsu Y.-H."/>
            <person name="Young C.-C."/>
        </authorList>
    </citation>
    <scope>NUCLEOTIDE SEQUENCE [LARGE SCALE GENOMIC DNA]</scope>
    <source>
        <strain evidence="2 3">CC-YHH848</strain>
    </source>
</reference>
<evidence type="ECO:0000259" key="1">
    <source>
        <dbReference type="PROSITE" id="PS51819"/>
    </source>
</evidence>